<sequence>MTISAFPVLERGGSGLELTDPGMTLRDYFAARAIGPLLQQIEVYPDENWRIALAIDAYAMADAMLVARERAPS</sequence>
<protein>
    <submittedName>
        <fullName evidence="1">Uncharacterized protein</fullName>
    </submittedName>
</protein>
<keyword evidence="2" id="KW-1185">Reference proteome</keyword>
<proteinExistence type="predicted"/>
<dbReference type="Proteomes" id="UP001597304">
    <property type="component" value="Unassembled WGS sequence"/>
</dbReference>
<name>A0ABW4KR84_9BURK</name>
<reference evidence="2" key="1">
    <citation type="journal article" date="2019" name="Int. J. Syst. Evol. Microbiol.">
        <title>The Global Catalogue of Microorganisms (GCM) 10K type strain sequencing project: providing services to taxonomists for standard genome sequencing and annotation.</title>
        <authorList>
            <consortium name="The Broad Institute Genomics Platform"/>
            <consortium name="The Broad Institute Genome Sequencing Center for Infectious Disease"/>
            <person name="Wu L."/>
            <person name="Ma J."/>
        </authorList>
    </citation>
    <scope>NUCLEOTIDE SEQUENCE [LARGE SCALE GENOMIC DNA]</scope>
    <source>
        <strain evidence="2">LMG 29247</strain>
    </source>
</reference>
<comment type="caution">
    <text evidence="1">The sequence shown here is derived from an EMBL/GenBank/DDBJ whole genome shotgun (WGS) entry which is preliminary data.</text>
</comment>
<evidence type="ECO:0000313" key="1">
    <source>
        <dbReference type="EMBL" id="MFD1709716.1"/>
    </source>
</evidence>
<evidence type="ECO:0000313" key="2">
    <source>
        <dbReference type="Proteomes" id="UP001597304"/>
    </source>
</evidence>
<dbReference type="EMBL" id="JBHUEJ010000008">
    <property type="protein sequence ID" value="MFD1709716.1"/>
    <property type="molecule type" value="Genomic_DNA"/>
</dbReference>
<accession>A0ABW4KR84</accession>
<gene>
    <name evidence="1" type="ORF">ACFSF0_03805</name>
</gene>
<organism evidence="1 2">
    <name type="scientific">Ottowia flava</name>
    <dbReference type="NCBI Taxonomy" id="2675430"/>
    <lineage>
        <taxon>Bacteria</taxon>
        <taxon>Pseudomonadati</taxon>
        <taxon>Pseudomonadota</taxon>
        <taxon>Betaproteobacteria</taxon>
        <taxon>Burkholderiales</taxon>
        <taxon>Comamonadaceae</taxon>
        <taxon>Ottowia</taxon>
    </lineage>
</organism>